<dbReference type="Proteomes" id="UP001489004">
    <property type="component" value="Unassembled WGS sequence"/>
</dbReference>
<dbReference type="PANTHER" id="PTHR37984:SF5">
    <property type="entry name" value="PROTEIN NYNRIN-LIKE"/>
    <property type="match status" value="1"/>
</dbReference>
<reference evidence="3 4" key="1">
    <citation type="journal article" date="2024" name="Nat. Commun.">
        <title>Phylogenomics reveals the evolutionary origins of lichenization in chlorophyte algae.</title>
        <authorList>
            <person name="Puginier C."/>
            <person name="Libourel C."/>
            <person name="Otte J."/>
            <person name="Skaloud P."/>
            <person name="Haon M."/>
            <person name="Grisel S."/>
            <person name="Petersen M."/>
            <person name="Berrin J.G."/>
            <person name="Delaux P.M."/>
            <person name="Dal Grande F."/>
            <person name="Keller J."/>
        </authorList>
    </citation>
    <scope>NUCLEOTIDE SEQUENCE [LARGE SCALE GENOMIC DNA]</scope>
    <source>
        <strain evidence="3 4">SAG 2043</strain>
    </source>
</reference>
<evidence type="ECO:0000313" key="4">
    <source>
        <dbReference type="Proteomes" id="UP001489004"/>
    </source>
</evidence>
<dbReference type="Pfam" id="PF00665">
    <property type="entry name" value="rve"/>
    <property type="match status" value="1"/>
</dbReference>
<evidence type="ECO:0000313" key="3">
    <source>
        <dbReference type="EMBL" id="KAK9805217.1"/>
    </source>
</evidence>
<sequence length="406" mass="45528">MDLVGPLPATEPDKFKYIVVAIDYLTKWVEAAPLKTKESREVAAFFKQDEIARHGCPEEVLTDQGGEFQGELDQLLADHKIEHRVSSAYHPQTNGLTERFNKTLVKALKKGITKSADQVHWDKQLPQVLLGYRAAVQASTKFSPFYLLYGRHPVLPGQLTLHPLEPEIDQPEDPQEAALALQKADSFDQLDQLYEEDHPNHPAARANIQAAQNQQRTAYKQKRAADQNAQQKTRKRKKTTSAADKGKAPQTEAVDTPPDTPTASRKRQATCKPTQPSAADETLAEMVQTGVYEAGDVEDHIGLEPGDYVLLRRPPHGRGKLGAETEGPYRFDYYSDPLHTVCVLSDAQKRQWKVNINECVRYIRRVTTRVGYKGDGVTDMEPYPTKFQLRASNYSNAQDRKAAGEV</sequence>
<comment type="caution">
    <text evidence="3">The sequence shown here is derived from an EMBL/GenBank/DDBJ whole genome shotgun (WGS) entry which is preliminary data.</text>
</comment>
<dbReference type="AlphaFoldDB" id="A0AAW1P8N3"/>
<accession>A0AAW1P8N3</accession>
<feature type="domain" description="Integrase catalytic" evidence="2">
    <location>
        <begin position="1"/>
        <end position="152"/>
    </location>
</feature>
<dbReference type="SUPFAM" id="SSF53098">
    <property type="entry name" value="Ribonuclease H-like"/>
    <property type="match status" value="1"/>
</dbReference>
<gene>
    <name evidence="3" type="ORF">WJX72_006854</name>
</gene>
<dbReference type="InterPro" id="IPR012337">
    <property type="entry name" value="RNaseH-like_sf"/>
</dbReference>
<dbReference type="PROSITE" id="PS50994">
    <property type="entry name" value="INTEGRASE"/>
    <property type="match status" value="1"/>
</dbReference>
<evidence type="ECO:0000256" key="1">
    <source>
        <dbReference type="SAM" id="MobiDB-lite"/>
    </source>
</evidence>
<dbReference type="GO" id="GO:0003676">
    <property type="term" value="F:nucleic acid binding"/>
    <property type="evidence" value="ECO:0007669"/>
    <property type="project" value="InterPro"/>
</dbReference>
<dbReference type="Gene3D" id="3.30.420.10">
    <property type="entry name" value="Ribonuclease H-like superfamily/Ribonuclease H"/>
    <property type="match status" value="1"/>
</dbReference>
<feature type="region of interest" description="Disordered" evidence="1">
    <location>
        <begin position="208"/>
        <end position="279"/>
    </location>
</feature>
<dbReference type="GO" id="GO:0015074">
    <property type="term" value="P:DNA integration"/>
    <property type="evidence" value="ECO:0007669"/>
    <property type="project" value="InterPro"/>
</dbReference>
<protein>
    <recommendedName>
        <fullName evidence="2">Integrase catalytic domain-containing protein</fullName>
    </recommendedName>
</protein>
<dbReference type="InterPro" id="IPR050951">
    <property type="entry name" value="Retrovirus_Pol_polyprotein"/>
</dbReference>
<dbReference type="EMBL" id="JALJOR010000016">
    <property type="protein sequence ID" value="KAK9805217.1"/>
    <property type="molecule type" value="Genomic_DNA"/>
</dbReference>
<feature type="compositionally biased region" description="Low complexity" evidence="1">
    <location>
        <begin position="208"/>
        <end position="218"/>
    </location>
</feature>
<keyword evidence="4" id="KW-1185">Reference proteome</keyword>
<dbReference type="PANTHER" id="PTHR37984">
    <property type="entry name" value="PROTEIN CBG26694"/>
    <property type="match status" value="1"/>
</dbReference>
<organism evidence="3 4">
    <name type="scientific">[Myrmecia] bisecta</name>
    <dbReference type="NCBI Taxonomy" id="41462"/>
    <lineage>
        <taxon>Eukaryota</taxon>
        <taxon>Viridiplantae</taxon>
        <taxon>Chlorophyta</taxon>
        <taxon>core chlorophytes</taxon>
        <taxon>Trebouxiophyceae</taxon>
        <taxon>Trebouxiales</taxon>
        <taxon>Trebouxiaceae</taxon>
        <taxon>Myrmecia</taxon>
    </lineage>
</organism>
<proteinExistence type="predicted"/>
<name>A0AAW1P8N3_9CHLO</name>
<dbReference type="FunFam" id="3.30.420.10:FF:000032">
    <property type="entry name" value="Retrovirus-related Pol polyprotein from transposon 297-like Protein"/>
    <property type="match status" value="1"/>
</dbReference>
<dbReference type="InterPro" id="IPR036397">
    <property type="entry name" value="RNaseH_sf"/>
</dbReference>
<dbReference type="InterPro" id="IPR001584">
    <property type="entry name" value="Integrase_cat-core"/>
</dbReference>
<evidence type="ECO:0000259" key="2">
    <source>
        <dbReference type="PROSITE" id="PS50994"/>
    </source>
</evidence>